<organism evidence="1 2">
    <name type="scientific">Paramecium tetraurelia</name>
    <dbReference type="NCBI Taxonomy" id="5888"/>
    <lineage>
        <taxon>Eukaryota</taxon>
        <taxon>Sar</taxon>
        <taxon>Alveolata</taxon>
        <taxon>Ciliophora</taxon>
        <taxon>Intramacronucleata</taxon>
        <taxon>Oligohymenophorea</taxon>
        <taxon>Peniculida</taxon>
        <taxon>Parameciidae</taxon>
        <taxon>Paramecium</taxon>
    </lineage>
</organism>
<accession>A0DRZ1</accession>
<dbReference type="RefSeq" id="XP_001453205.1">
    <property type="nucleotide sequence ID" value="XM_001453168.1"/>
</dbReference>
<evidence type="ECO:0000313" key="2">
    <source>
        <dbReference type="Proteomes" id="UP000000600"/>
    </source>
</evidence>
<gene>
    <name evidence="1" type="ORF">GSPATT00019512001</name>
</gene>
<name>A0DRZ1_PARTE</name>
<dbReference type="Proteomes" id="UP000000600">
    <property type="component" value="Unassembled WGS sequence"/>
</dbReference>
<keyword evidence="2" id="KW-1185">Reference proteome</keyword>
<dbReference type="InParanoid" id="A0DRZ1"/>
<dbReference type="KEGG" id="ptm:GSPATT00019512001"/>
<protein>
    <submittedName>
        <fullName evidence="1">Uncharacterized protein</fullName>
    </submittedName>
</protein>
<reference evidence="1 2" key="1">
    <citation type="journal article" date="2006" name="Nature">
        <title>Global trends of whole-genome duplications revealed by the ciliate Paramecium tetraurelia.</title>
        <authorList>
            <consortium name="Genoscope"/>
            <person name="Aury J.-M."/>
            <person name="Jaillon O."/>
            <person name="Duret L."/>
            <person name="Noel B."/>
            <person name="Jubin C."/>
            <person name="Porcel B.M."/>
            <person name="Segurens B."/>
            <person name="Daubin V."/>
            <person name="Anthouard V."/>
            <person name="Aiach N."/>
            <person name="Arnaiz O."/>
            <person name="Billaut A."/>
            <person name="Beisson J."/>
            <person name="Blanc I."/>
            <person name="Bouhouche K."/>
            <person name="Camara F."/>
            <person name="Duharcourt S."/>
            <person name="Guigo R."/>
            <person name="Gogendeau D."/>
            <person name="Katinka M."/>
            <person name="Keller A.-M."/>
            <person name="Kissmehl R."/>
            <person name="Klotz C."/>
            <person name="Koll F."/>
            <person name="Le Moue A."/>
            <person name="Lepere C."/>
            <person name="Malinsky S."/>
            <person name="Nowacki M."/>
            <person name="Nowak J.K."/>
            <person name="Plattner H."/>
            <person name="Poulain J."/>
            <person name="Ruiz F."/>
            <person name="Serrano V."/>
            <person name="Zagulski M."/>
            <person name="Dessen P."/>
            <person name="Betermier M."/>
            <person name="Weissenbach J."/>
            <person name="Scarpelli C."/>
            <person name="Schachter V."/>
            <person name="Sperling L."/>
            <person name="Meyer E."/>
            <person name="Cohen J."/>
            <person name="Wincker P."/>
        </authorList>
    </citation>
    <scope>NUCLEOTIDE SEQUENCE [LARGE SCALE GENOMIC DNA]</scope>
    <source>
        <strain evidence="1 2">Stock d4-2</strain>
    </source>
</reference>
<dbReference type="GeneID" id="5038990"/>
<evidence type="ECO:0000313" key="1">
    <source>
        <dbReference type="EMBL" id="CAK85808.1"/>
    </source>
</evidence>
<dbReference type="EMBL" id="CT868552">
    <property type="protein sequence ID" value="CAK85808.1"/>
    <property type="molecule type" value="Genomic_DNA"/>
</dbReference>
<dbReference type="AlphaFoldDB" id="A0DRZ1"/>
<dbReference type="HOGENOM" id="CLU_2054252_0_0_1"/>
<proteinExistence type="predicted"/>
<sequence>MANQHQIIRIYQLHKQQILFKFRSQQSTSLKPRKQFLGKQGQEISRKDNTILNNKSLKNKKILNLLERIDESINILCQFQGLKHSQEIKARQNHTSVIQGKMKYFDPADLQDAYYDKDDL</sequence>